<name>A0AAN9W983_9ORTH</name>
<evidence type="ECO:0000256" key="3">
    <source>
        <dbReference type="ARBA" id="ARBA00037307"/>
    </source>
</evidence>
<comment type="caution">
    <text evidence="5">The sequence shown here is derived from an EMBL/GenBank/DDBJ whole genome shotgun (WGS) entry which is preliminary data.</text>
</comment>
<dbReference type="AlphaFoldDB" id="A0AAN9W983"/>
<dbReference type="Proteomes" id="UP001378592">
    <property type="component" value="Unassembled WGS sequence"/>
</dbReference>
<protein>
    <recommendedName>
        <fullName evidence="7">Cuticular protein</fullName>
    </recommendedName>
</protein>
<dbReference type="InterPro" id="IPR031311">
    <property type="entry name" value="CHIT_BIND_RR_consensus"/>
</dbReference>
<dbReference type="GO" id="GO:0031012">
    <property type="term" value="C:extracellular matrix"/>
    <property type="evidence" value="ECO:0007669"/>
    <property type="project" value="TreeGrafter"/>
</dbReference>
<evidence type="ECO:0000313" key="6">
    <source>
        <dbReference type="Proteomes" id="UP001378592"/>
    </source>
</evidence>
<dbReference type="InterPro" id="IPR000618">
    <property type="entry name" value="Insect_cuticle"/>
</dbReference>
<dbReference type="Pfam" id="PF00379">
    <property type="entry name" value="Chitin_bind_4"/>
    <property type="match status" value="1"/>
</dbReference>
<dbReference type="PROSITE" id="PS00233">
    <property type="entry name" value="CHIT_BIND_RR_1"/>
    <property type="match status" value="1"/>
</dbReference>
<keyword evidence="1 4" id="KW-0193">Cuticle</keyword>
<accession>A0AAN9W983</accession>
<sequence length="185" mass="20353">MAVAMAVEAGERAPNNERADFHGHRAWSSLYKTWARGLNATTAPTAALLRASPGAHHHYQKMAAALQFFLFAIVASLVSAYPGHIQADYGHEQGGGHHNDLDEAYYSHPQYKFDYAVHDPHTGDVKNQWETRDGDVVKGEYSLVEPDGTIRTVEYTADKHSGFNAVVKTSGHPHQSEHSSGHSSY</sequence>
<keyword evidence="6" id="KW-1185">Reference proteome</keyword>
<dbReference type="PRINTS" id="PR00947">
    <property type="entry name" value="CUTICLE"/>
</dbReference>
<evidence type="ECO:0000256" key="1">
    <source>
        <dbReference type="ARBA" id="ARBA00022460"/>
    </source>
</evidence>
<dbReference type="GO" id="GO:0005615">
    <property type="term" value="C:extracellular space"/>
    <property type="evidence" value="ECO:0007669"/>
    <property type="project" value="TreeGrafter"/>
</dbReference>
<evidence type="ECO:0000256" key="4">
    <source>
        <dbReference type="PROSITE-ProRule" id="PRU00497"/>
    </source>
</evidence>
<dbReference type="EMBL" id="JAZDUA010000069">
    <property type="protein sequence ID" value="KAK7869763.1"/>
    <property type="molecule type" value="Genomic_DNA"/>
</dbReference>
<gene>
    <name evidence="5" type="ORF">R5R35_008298</name>
</gene>
<proteinExistence type="predicted"/>
<organism evidence="5 6">
    <name type="scientific">Gryllus longicercus</name>
    <dbReference type="NCBI Taxonomy" id="2509291"/>
    <lineage>
        <taxon>Eukaryota</taxon>
        <taxon>Metazoa</taxon>
        <taxon>Ecdysozoa</taxon>
        <taxon>Arthropoda</taxon>
        <taxon>Hexapoda</taxon>
        <taxon>Insecta</taxon>
        <taxon>Pterygota</taxon>
        <taxon>Neoptera</taxon>
        <taxon>Polyneoptera</taxon>
        <taxon>Orthoptera</taxon>
        <taxon>Ensifera</taxon>
        <taxon>Gryllidea</taxon>
        <taxon>Grylloidea</taxon>
        <taxon>Gryllidae</taxon>
        <taxon>Gryllinae</taxon>
        <taxon>Gryllus</taxon>
    </lineage>
</organism>
<evidence type="ECO:0000313" key="5">
    <source>
        <dbReference type="EMBL" id="KAK7869763.1"/>
    </source>
</evidence>
<dbReference type="PANTHER" id="PTHR12236:SF75">
    <property type="entry name" value="CUTICULAR PROTEIN 62BB, ISOFORM A"/>
    <property type="match status" value="1"/>
</dbReference>
<dbReference type="InterPro" id="IPR051217">
    <property type="entry name" value="Insect_Cuticle_Struc_Prot"/>
</dbReference>
<evidence type="ECO:0008006" key="7">
    <source>
        <dbReference type="Google" id="ProtNLM"/>
    </source>
</evidence>
<dbReference type="PROSITE" id="PS51155">
    <property type="entry name" value="CHIT_BIND_RR_2"/>
    <property type="match status" value="1"/>
</dbReference>
<comment type="function">
    <text evidence="3">Component of the cuticle of migratory locust which contains more than 100 different structural proteins.</text>
</comment>
<dbReference type="GO" id="GO:0042302">
    <property type="term" value="F:structural constituent of cuticle"/>
    <property type="evidence" value="ECO:0007669"/>
    <property type="project" value="UniProtKB-UniRule"/>
</dbReference>
<evidence type="ECO:0000256" key="2">
    <source>
        <dbReference type="ARBA" id="ARBA00022737"/>
    </source>
</evidence>
<reference evidence="5 6" key="1">
    <citation type="submission" date="2024-03" db="EMBL/GenBank/DDBJ databases">
        <title>The genome assembly and annotation of the cricket Gryllus longicercus Weissman &amp; Gray.</title>
        <authorList>
            <person name="Szrajer S."/>
            <person name="Gray D."/>
            <person name="Ylla G."/>
        </authorList>
    </citation>
    <scope>NUCLEOTIDE SEQUENCE [LARGE SCALE GENOMIC DNA]</scope>
    <source>
        <strain evidence="5">DAG 2021-001</strain>
        <tissue evidence="5">Whole body minus gut</tissue>
    </source>
</reference>
<keyword evidence="2" id="KW-0677">Repeat</keyword>
<dbReference type="PANTHER" id="PTHR12236">
    <property type="entry name" value="STRUCTURAL CONTITUENT OF CUTICLE"/>
    <property type="match status" value="1"/>
</dbReference>